<keyword evidence="3" id="KW-1185">Reference proteome</keyword>
<name>A0A8H7B6L5_9PLEO</name>
<protein>
    <recommendedName>
        <fullName evidence="4">Mid2 domain-containing protein</fullName>
    </recommendedName>
</protein>
<dbReference type="Proteomes" id="UP000596902">
    <property type="component" value="Unassembled WGS sequence"/>
</dbReference>
<keyword evidence="1" id="KW-1133">Transmembrane helix</keyword>
<organism evidence="2 3">
    <name type="scientific">Alternaria burnsii</name>
    <dbReference type="NCBI Taxonomy" id="1187904"/>
    <lineage>
        <taxon>Eukaryota</taxon>
        <taxon>Fungi</taxon>
        <taxon>Dikarya</taxon>
        <taxon>Ascomycota</taxon>
        <taxon>Pezizomycotina</taxon>
        <taxon>Dothideomycetes</taxon>
        <taxon>Pleosporomycetidae</taxon>
        <taxon>Pleosporales</taxon>
        <taxon>Pleosporineae</taxon>
        <taxon>Pleosporaceae</taxon>
        <taxon>Alternaria</taxon>
        <taxon>Alternaria sect. Alternaria</taxon>
    </lineage>
</organism>
<keyword evidence="1" id="KW-0472">Membrane</keyword>
<proteinExistence type="predicted"/>
<evidence type="ECO:0000256" key="1">
    <source>
        <dbReference type="SAM" id="Phobius"/>
    </source>
</evidence>
<dbReference type="EMBL" id="JAAABM010000012">
    <property type="protein sequence ID" value="KAF7673744.1"/>
    <property type="molecule type" value="Genomic_DNA"/>
</dbReference>
<dbReference type="RefSeq" id="XP_038784071.1">
    <property type="nucleotide sequence ID" value="XM_038933406.1"/>
</dbReference>
<accession>A0A8H7B6L5</accession>
<keyword evidence="1" id="KW-0812">Transmembrane</keyword>
<reference evidence="2" key="2">
    <citation type="submission" date="2020-08" db="EMBL/GenBank/DDBJ databases">
        <title>Draft Genome Sequence of Cumin Blight Pathogen Alternaria burnsii.</title>
        <authorList>
            <person name="Feng Z."/>
        </authorList>
    </citation>
    <scope>NUCLEOTIDE SEQUENCE</scope>
    <source>
        <strain evidence="2">CBS107.38</strain>
    </source>
</reference>
<dbReference type="GeneID" id="62206584"/>
<feature type="transmembrane region" description="Helical" evidence="1">
    <location>
        <begin position="555"/>
        <end position="578"/>
    </location>
</feature>
<evidence type="ECO:0008006" key="4">
    <source>
        <dbReference type="Google" id="ProtNLM"/>
    </source>
</evidence>
<gene>
    <name evidence="2" type="ORF">GT037_008359</name>
</gene>
<reference evidence="2" key="1">
    <citation type="submission" date="2020-01" db="EMBL/GenBank/DDBJ databases">
        <authorList>
            <person name="Feng Z.H.Z."/>
        </authorList>
    </citation>
    <scope>NUCLEOTIDE SEQUENCE</scope>
    <source>
        <strain evidence="2">CBS107.38</strain>
    </source>
</reference>
<sequence>MYHASTAPQTGPCLGRGRETIATTPYSYLLRVLWASAAAAILDSAIQVRNAPGHTVEDTWRAIRRGLAVASLEEREPYTADLPLARSWDGATLLSVEVEESYSDENQTTNLELKAGITVTCKTCYVKGNAKAELTIGDNLNASELIGGVVDDVKNETIEFADKFVDYLYNYTDSVYDNLKDGLDAKDFTFPTFPFAFDIDVPEIEDANLRFQFDGMELYLEIDTVLTGGAAYEINLYTSNTPVGISVGPSLTLGVTLQVDLILEVDGQIDISSGFHVKLDDGVAMDITMFGNTVSNMIFNGGQFEFLPVTLVSASVSIAAILRVGVHCGVEVGPPELPGIADLFADSVGFEVNAGVELALFANVAEFVTNISYVPEDDECKLKVVQEYNFALGALAGASIVVDLPVLSDNMTYGPVASATTAIFTTTLAEACAVGATSKPPQVTPTVAEKRQDLVTHTTSTVTTGVGCRNTATAMCPNSEQISTRATITRTLVVSSGESAVWPETMLEKVKATKEFGPQVRSMKTITGSPVPYVAPPSEENHGLDGTTGGVSNKVIIGICVGLVLPLLAAIIGAIIFFRRRKRYNAVGGPAAPMLAEPYMGHNDYTDQIHDSKSPNGNVTEIQR</sequence>
<evidence type="ECO:0000313" key="2">
    <source>
        <dbReference type="EMBL" id="KAF7673744.1"/>
    </source>
</evidence>
<dbReference type="AlphaFoldDB" id="A0A8H7B6L5"/>
<comment type="caution">
    <text evidence="2">The sequence shown here is derived from an EMBL/GenBank/DDBJ whole genome shotgun (WGS) entry which is preliminary data.</text>
</comment>
<evidence type="ECO:0000313" key="3">
    <source>
        <dbReference type="Proteomes" id="UP000596902"/>
    </source>
</evidence>